<reference evidence="1" key="2">
    <citation type="submission" date="2025-08" db="UniProtKB">
        <authorList>
            <consortium name="Ensembl"/>
        </authorList>
    </citation>
    <scope>IDENTIFICATION</scope>
</reference>
<dbReference type="Proteomes" id="UP000265120">
    <property type="component" value="Chromosome 1"/>
</dbReference>
<proteinExistence type="predicted"/>
<name>A0A3P8V2E7_CYNSE</name>
<dbReference type="Ensembl" id="ENSCSET00000006724.1">
    <property type="protein sequence ID" value="ENSCSEP00000006650.1"/>
    <property type="gene ID" value="ENSCSEG00000004306.1"/>
</dbReference>
<evidence type="ECO:0000313" key="1">
    <source>
        <dbReference type="Ensembl" id="ENSCSEP00000006650.1"/>
    </source>
</evidence>
<sequence length="59" mass="6668">KNWVFLEVDVMESQDNSSPCELCCLPAAVFYRYSKKRLHSTTSANSDSVKAAIKNKVKE</sequence>
<dbReference type="InParanoid" id="A0A3P8V2E7"/>
<reference evidence="1 2" key="1">
    <citation type="journal article" date="2014" name="Nat. Genet.">
        <title>Whole-genome sequence of a flatfish provides insights into ZW sex chromosome evolution and adaptation to a benthic lifestyle.</title>
        <authorList>
            <person name="Chen S."/>
            <person name="Zhang G."/>
            <person name="Shao C."/>
            <person name="Huang Q."/>
            <person name="Liu G."/>
            <person name="Zhang P."/>
            <person name="Song W."/>
            <person name="An N."/>
            <person name="Chalopin D."/>
            <person name="Volff J.N."/>
            <person name="Hong Y."/>
            <person name="Li Q."/>
            <person name="Sha Z."/>
            <person name="Zhou H."/>
            <person name="Xie M."/>
            <person name="Yu Q."/>
            <person name="Liu Y."/>
            <person name="Xiang H."/>
            <person name="Wang N."/>
            <person name="Wu K."/>
            <person name="Yang C."/>
            <person name="Zhou Q."/>
            <person name="Liao X."/>
            <person name="Yang L."/>
            <person name="Hu Q."/>
            <person name="Zhang J."/>
            <person name="Meng L."/>
            <person name="Jin L."/>
            <person name="Tian Y."/>
            <person name="Lian J."/>
            <person name="Yang J."/>
            <person name="Miao G."/>
            <person name="Liu S."/>
            <person name="Liang Z."/>
            <person name="Yan F."/>
            <person name="Li Y."/>
            <person name="Sun B."/>
            <person name="Zhang H."/>
            <person name="Zhang J."/>
            <person name="Zhu Y."/>
            <person name="Du M."/>
            <person name="Zhao Y."/>
            <person name="Schartl M."/>
            <person name="Tang Q."/>
            <person name="Wang J."/>
        </authorList>
    </citation>
    <scope>NUCLEOTIDE SEQUENCE</scope>
</reference>
<organism evidence="1 2">
    <name type="scientific">Cynoglossus semilaevis</name>
    <name type="common">Tongue sole</name>
    <dbReference type="NCBI Taxonomy" id="244447"/>
    <lineage>
        <taxon>Eukaryota</taxon>
        <taxon>Metazoa</taxon>
        <taxon>Chordata</taxon>
        <taxon>Craniata</taxon>
        <taxon>Vertebrata</taxon>
        <taxon>Euteleostomi</taxon>
        <taxon>Actinopterygii</taxon>
        <taxon>Neopterygii</taxon>
        <taxon>Teleostei</taxon>
        <taxon>Neoteleostei</taxon>
        <taxon>Acanthomorphata</taxon>
        <taxon>Carangaria</taxon>
        <taxon>Pleuronectiformes</taxon>
        <taxon>Pleuronectoidei</taxon>
        <taxon>Cynoglossidae</taxon>
        <taxon>Cynoglossinae</taxon>
        <taxon>Cynoglossus</taxon>
    </lineage>
</organism>
<protein>
    <submittedName>
        <fullName evidence="1">Uncharacterized protein</fullName>
    </submittedName>
</protein>
<accession>A0A3P8V2E7</accession>
<evidence type="ECO:0000313" key="2">
    <source>
        <dbReference type="Proteomes" id="UP000265120"/>
    </source>
</evidence>
<keyword evidence="2" id="KW-1185">Reference proteome</keyword>
<dbReference type="AlphaFoldDB" id="A0A3P8V2E7"/>
<reference evidence="1" key="3">
    <citation type="submission" date="2025-09" db="UniProtKB">
        <authorList>
            <consortium name="Ensembl"/>
        </authorList>
    </citation>
    <scope>IDENTIFICATION</scope>
</reference>